<sequence length="225" mass="25699">QVYDKSKSIPKESPRFDEVSTTATPRDGGEFRTPGPTPRVDGVKLSAREVPPPAVEEDKRDEISYEGTYLGTMKHGRGRLRMRTYTYEGEFQNDMKHGLGALEWDDGRRYEGGFRNGKFHGAAVMQWPDGRRYVGQYAEDRKHGDGTFSWQDGRRYEGQWVAGKRHGIGTYTNAKGFTRRGTWQQDRPIKWEEPDPQASGLSLQSPTRQPERLEAEEEVIEVSTL</sequence>
<dbReference type="PANTHER" id="PTHR23084">
    <property type="entry name" value="PHOSPHATIDYLINOSITOL-4-PHOSPHATE 5-KINASE RELATED"/>
    <property type="match status" value="1"/>
</dbReference>
<dbReference type="AlphaFoldDB" id="A0AA36HWY4"/>
<feature type="region of interest" description="Disordered" evidence="2">
    <location>
        <begin position="1"/>
        <end position="44"/>
    </location>
</feature>
<evidence type="ECO:0000256" key="1">
    <source>
        <dbReference type="ARBA" id="ARBA00022737"/>
    </source>
</evidence>
<accession>A0AA36HWY4</accession>
<evidence type="ECO:0000313" key="4">
    <source>
        <dbReference type="Proteomes" id="UP001178507"/>
    </source>
</evidence>
<dbReference type="Gene3D" id="2.20.110.10">
    <property type="entry name" value="Histone H3 K4-specific methyltransferase SET7/9 N-terminal domain"/>
    <property type="match status" value="2"/>
</dbReference>
<feature type="compositionally biased region" description="Basic and acidic residues" evidence="2">
    <location>
        <begin position="1"/>
        <end position="18"/>
    </location>
</feature>
<dbReference type="SUPFAM" id="SSF82185">
    <property type="entry name" value="Histone H3 K4-specific methyltransferase SET7/9 N-terminal domain"/>
    <property type="match status" value="1"/>
</dbReference>
<organism evidence="3 4">
    <name type="scientific">Effrenium voratum</name>
    <dbReference type="NCBI Taxonomy" id="2562239"/>
    <lineage>
        <taxon>Eukaryota</taxon>
        <taxon>Sar</taxon>
        <taxon>Alveolata</taxon>
        <taxon>Dinophyceae</taxon>
        <taxon>Suessiales</taxon>
        <taxon>Symbiodiniaceae</taxon>
        <taxon>Effrenium</taxon>
    </lineage>
</organism>
<name>A0AA36HWY4_9DINO</name>
<evidence type="ECO:0000256" key="2">
    <source>
        <dbReference type="SAM" id="MobiDB-lite"/>
    </source>
</evidence>
<dbReference type="InterPro" id="IPR003409">
    <property type="entry name" value="MORN"/>
</dbReference>
<reference evidence="3" key="1">
    <citation type="submission" date="2023-08" db="EMBL/GenBank/DDBJ databases">
        <authorList>
            <person name="Chen Y."/>
            <person name="Shah S."/>
            <person name="Dougan E. K."/>
            <person name="Thang M."/>
            <person name="Chan C."/>
        </authorList>
    </citation>
    <scope>NUCLEOTIDE SEQUENCE</scope>
</reference>
<evidence type="ECO:0000313" key="3">
    <source>
        <dbReference type="EMBL" id="CAJ1376596.1"/>
    </source>
</evidence>
<dbReference type="SMART" id="SM00698">
    <property type="entry name" value="MORN"/>
    <property type="match status" value="5"/>
</dbReference>
<comment type="caution">
    <text evidence="3">The sequence shown here is derived from an EMBL/GenBank/DDBJ whole genome shotgun (WGS) entry which is preliminary data.</text>
</comment>
<gene>
    <name evidence="3" type="ORF">EVOR1521_LOCUS5621</name>
</gene>
<evidence type="ECO:0008006" key="5">
    <source>
        <dbReference type="Google" id="ProtNLM"/>
    </source>
</evidence>
<dbReference type="PANTHER" id="PTHR23084:SF179">
    <property type="entry name" value="OS10G0565000 PROTEIN"/>
    <property type="match status" value="1"/>
</dbReference>
<keyword evidence="1" id="KW-0677">Repeat</keyword>
<keyword evidence="4" id="KW-1185">Reference proteome</keyword>
<proteinExistence type="predicted"/>
<dbReference type="EMBL" id="CAUJNA010000407">
    <property type="protein sequence ID" value="CAJ1376596.1"/>
    <property type="molecule type" value="Genomic_DNA"/>
</dbReference>
<dbReference type="Proteomes" id="UP001178507">
    <property type="component" value="Unassembled WGS sequence"/>
</dbReference>
<dbReference type="Pfam" id="PF02493">
    <property type="entry name" value="MORN"/>
    <property type="match status" value="5"/>
</dbReference>
<protein>
    <recommendedName>
        <fullName evidence="5">MORN repeat-containing protein</fullName>
    </recommendedName>
</protein>
<feature type="compositionally biased region" description="Acidic residues" evidence="2">
    <location>
        <begin position="214"/>
        <end position="225"/>
    </location>
</feature>
<feature type="region of interest" description="Disordered" evidence="2">
    <location>
        <begin position="176"/>
        <end position="225"/>
    </location>
</feature>
<feature type="non-terminal residue" evidence="3">
    <location>
        <position position="1"/>
    </location>
</feature>
<feature type="compositionally biased region" description="Polar residues" evidence="2">
    <location>
        <begin position="176"/>
        <end position="185"/>
    </location>
</feature>
<feature type="compositionally biased region" description="Polar residues" evidence="2">
    <location>
        <begin position="199"/>
        <end position="208"/>
    </location>
</feature>